<proteinExistence type="predicted"/>
<reference evidence="3 4" key="1">
    <citation type="submission" date="2014-12" db="EMBL/GenBank/DDBJ databases">
        <title>Draft genome sequences of 29 type strains of Enterococci.</title>
        <authorList>
            <person name="Zhong Z."/>
            <person name="Sun Z."/>
            <person name="Liu W."/>
            <person name="Zhang W."/>
            <person name="Zhang H."/>
        </authorList>
    </citation>
    <scope>NUCLEOTIDE SEQUENCE [LARGE SCALE GENOMIC DNA]</scope>
    <source>
        <strain evidence="3 4">DSM 17029</strain>
    </source>
</reference>
<dbReference type="EMBL" id="JXKH01000008">
    <property type="protein sequence ID" value="OJG17553.1"/>
    <property type="molecule type" value="Genomic_DNA"/>
</dbReference>
<gene>
    <name evidence="3" type="ORF">RU97_GL002561</name>
</gene>
<dbReference type="RefSeq" id="WP_067390993.1">
    <property type="nucleotide sequence ID" value="NZ_JXKH01000008.1"/>
</dbReference>
<sequence>MLELLMLDEVGQTKLKIYAHFSTLQSSILNLATLCETLECSYARLQSLLDEIDQDMEKMNSTSLRDVEGKFEITEHIFDYNAYQQYLIRDGIPYRFLLTSLIDPEITLQDFFEQNFTSRSSMARKLRPLADYLATLGIKLNRSQLKLQGEEQTLRLVYFNFIWFGSYGEDVFAHISIADKLQRDERWNTYITPVNPQEWRLRLTIGFLRQQQGHFIRHFDFEGLTLPQLKDPYETLMADYYVSPQQKKDELTYLAYLAFYWPNYYLKDDPRLDYVEATLAINPLGLTQLIREMVKDITGRLVFSPIDQDARRLLEANLFIAFYNQRFSSYRLPMISAFMRSQMENKTSLYPVLHHYVSDYLHKRIQETDYDWLEDKLDDLTFLCTFILLPQFELSKRQKKLTVGIIAIPNFLLLHEIQDFLENLNYTDSFVLASTEQKNCDFYIATSTYLLKDVPPEKSYIISFSGKSDYIQELFQLLKTAHVELNINATKEEFLPA</sequence>
<keyword evidence="1" id="KW-0175">Coiled coil</keyword>
<dbReference type="Pfam" id="PF05043">
    <property type="entry name" value="Mga"/>
    <property type="match status" value="1"/>
</dbReference>
<dbReference type="AlphaFoldDB" id="A0A1L8RCS9"/>
<dbReference type="InterPro" id="IPR007737">
    <property type="entry name" value="Mga_HTH"/>
</dbReference>
<dbReference type="STRING" id="214095.RU97_GL002561"/>
<feature type="coiled-coil region" evidence="1">
    <location>
        <begin position="35"/>
        <end position="62"/>
    </location>
</feature>
<accession>A0A1L8RCS9</accession>
<evidence type="ECO:0000256" key="1">
    <source>
        <dbReference type="SAM" id="Coils"/>
    </source>
</evidence>
<name>A0A1L8RCS9_9ENTE</name>
<comment type="caution">
    <text evidence="3">The sequence shown here is derived from an EMBL/GenBank/DDBJ whole genome shotgun (WGS) entry which is preliminary data.</text>
</comment>
<evidence type="ECO:0000313" key="4">
    <source>
        <dbReference type="Proteomes" id="UP000181884"/>
    </source>
</evidence>
<feature type="domain" description="Mga helix-turn-helix" evidence="2">
    <location>
        <begin position="81"/>
        <end position="161"/>
    </location>
</feature>
<organism evidence="3 4">
    <name type="scientific">Enterococcus canis</name>
    <dbReference type="NCBI Taxonomy" id="214095"/>
    <lineage>
        <taxon>Bacteria</taxon>
        <taxon>Bacillati</taxon>
        <taxon>Bacillota</taxon>
        <taxon>Bacilli</taxon>
        <taxon>Lactobacillales</taxon>
        <taxon>Enterococcaceae</taxon>
        <taxon>Enterococcus</taxon>
    </lineage>
</organism>
<keyword evidence="4" id="KW-1185">Reference proteome</keyword>
<evidence type="ECO:0000259" key="2">
    <source>
        <dbReference type="Pfam" id="PF05043"/>
    </source>
</evidence>
<dbReference type="Proteomes" id="UP000181884">
    <property type="component" value="Unassembled WGS sequence"/>
</dbReference>
<evidence type="ECO:0000313" key="3">
    <source>
        <dbReference type="EMBL" id="OJG17553.1"/>
    </source>
</evidence>
<protein>
    <recommendedName>
        <fullName evidence="2">Mga helix-turn-helix domain-containing protein</fullName>
    </recommendedName>
</protein>